<dbReference type="Pfam" id="PF04564">
    <property type="entry name" value="U-box"/>
    <property type="match status" value="1"/>
</dbReference>
<organism evidence="19 20">
    <name type="scientific">Acrasis kona</name>
    <dbReference type="NCBI Taxonomy" id="1008807"/>
    <lineage>
        <taxon>Eukaryota</taxon>
        <taxon>Discoba</taxon>
        <taxon>Heterolobosea</taxon>
        <taxon>Tetramitia</taxon>
        <taxon>Eutetramitia</taxon>
        <taxon>Acrasidae</taxon>
        <taxon>Acrasis</taxon>
    </lineage>
</organism>
<evidence type="ECO:0000256" key="2">
    <source>
        <dbReference type="ARBA" id="ARBA00004123"/>
    </source>
</evidence>
<evidence type="ECO:0000256" key="16">
    <source>
        <dbReference type="ARBA" id="ARBA00083610"/>
    </source>
</evidence>
<evidence type="ECO:0000256" key="4">
    <source>
        <dbReference type="ARBA" id="ARBA00004906"/>
    </source>
</evidence>
<name>A0AAW2YGU3_9EUKA</name>
<evidence type="ECO:0000256" key="8">
    <source>
        <dbReference type="ARBA" id="ARBA00022553"/>
    </source>
</evidence>
<evidence type="ECO:0000256" key="15">
    <source>
        <dbReference type="ARBA" id="ARBA00081821"/>
    </source>
</evidence>
<feature type="region of interest" description="Disordered" evidence="17">
    <location>
        <begin position="1"/>
        <end position="28"/>
    </location>
</feature>
<keyword evidence="20" id="KW-1185">Reference proteome</keyword>
<gene>
    <name evidence="19" type="ORF">AKO1_006260</name>
</gene>
<comment type="catalytic activity">
    <reaction evidence="1">
        <text>S-ubiquitinyl-[E2 ubiquitin-conjugating enzyme]-L-cysteine + [acceptor protein]-L-lysine = [E2 ubiquitin-conjugating enzyme]-L-cysteine + N(6)-ubiquitinyl-[acceptor protein]-L-lysine.</text>
        <dbReference type="EC" id="2.3.2.27"/>
    </reaction>
</comment>
<keyword evidence="12" id="KW-0539">Nucleus</keyword>
<evidence type="ECO:0000256" key="11">
    <source>
        <dbReference type="ARBA" id="ARBA00022990"/>
    </source>
</evidence>
<dbReference type="InterPro" id="IPR003613">
    <property type="entry name" value="Ubox_domain"/>
</dbReference>
<keyword evidence="8" id="KW-0597">Phosphoprotein</keyword>
<keyword evidence="7" id="KW-0963">Cytoplasm</keyword>
<dbReference type="GO" id="GO:0005737">
    <property type="term" value="C:cytoplasm"/>
    <property type="evidence" value="ECO:0007669"/>
    <property type="project" value="UniProtKB-SubCell"/>
</dbReference>
<dbReference type="GO" id="GO:0034450">
    <property type="term" value="F:ubiquitin-ubiquitin ligase activity"/>
    <property type="evidence" value="ECO:0007669"/>
    <property type="project" value="InterPro"/>
</dbReference>
<dbReference type="Pfam" id="PF10408">
    <property type="entry name" value="Ufd2P_core"/>
    <property type="match status" value="1"/>
</dbReference>
<evidence type="ECO:0000256" key="6">
    <source>
        <dbReference type="ARBA" id="ARBA00012483"/>
    </source>
</evidence>
<evidence type="ECO:0000256" key="3">
    <source>
        <dbReference type="ARBA" id="ARBA00004496"/>
    </source>
</evidence>
<dbReference type="InterPro" id="IPR045132">
    <property type="entry name" value="UBE4"/>
</dbReference>
<dbReference type="GO" id="GO:0006511">
    <property type="term" value="P:ubiquitin-dependent protein catabolic process"/>
    <property type="evidence" value="ECO:0007669"/>
    <property type="project" value="InterPro"/>
</dbReference>
<dbReference type="SUPFAM" id="SSF57850">
    <property type="entry name" value="RING/U-box"/>
    <property type="match status" value="1"/>
</dbReference>
<comment type="similarity">
    <text evidence="5">Belongs to the ubiquitin conjugation factor E4 family.</text>
</comment>
<dbReference type="InterPro" id="IPR019474">
    <property type="entry name" value="Ub_conjug_fac_E4_core"/>
</dbReference>
<dbReference type="EC" id="2.3.2.27" evidence="6"/>
<evidence type="ECO:0000256" key="12">
    <source>
        <dbReference type="ARBA" id="ARBA00023242"/>
    </source>
</evidence>
<dbReference type="SMART" id="SM00504">
    <property type="entry name" value="Ubox"/>
    <property type="match status" value="1"/>
</dbReference>
<keyword evidence="10" id="KW-0833">Ubl conjugation pathway</keyword>
<evidence type="ECO:0000313" key="20">
    <source>
        <dbReference type="Proteomes" id="UP001431209"/>
    </source>
</evidence>
<dbReference type="PROSITE" id="PS51698">
    <property type="entry name" value="U_BOX"/>
    <property type="match status" value="1"/>
</dbReference>
<evidence type="ECO:0000256" key="17">
    <source>
        <dbReference type="SAM" id="MobiDB-lite"/>
    </source>
</evidence>
<evidence type="ECO:0000256" key="13">
    <source>
        <dbReference type="ARBA" id="ARBA00056267"/>
    </source>
</evidence>
<dbReference type="GO" id="GO:0000151">
    <property type="term" value="C:ubiquitin ligase complex"/>
    <property type="evidence" value="ECO:0007669"/>
    <property type="project" value="InterPro"/>
</dbReference>
<dbReference type="GO" id="GO:0036503">
    <property type="term" value="P:ERAD pathway"/>
    <property type="evidence" value="ECO:0007669"/>
    <property type="project" value="InterPro"/>
</dbReference>
<feature type="compositionally biased region" description="Polar residues" evidence="17">
    <location>
        <begin position="1"/>
        <end position="19"/>
    </location>
</feature>
<protein>
    <recommendedName>
        <fullName evidence="14">Ubiquitin conjugation factor E4 B</fullName>
        <ecNumber evidence="6">2.3.2.27</ecNumber>
    </recommendedName>
    <alternativeName>
        <fullName evidence="16">RING-type E3 ubiquitin transferase E4 B</fullName>
    </alternativeName>
    <alternativeName>
        <fullName evidence="15">Ubiquitin fusion degradation protein 2</fullName>
    </alternativeName>
</protein>
<evidence type="ECO:0000256" key="10">
    <source>
        <dbReference type="ARBA" id="ARBA00022786"/>
    </source>
</evidence>
<sequence length="256" mass="29835">MKEIETLQSNQSEWNATSDSTKKEHESNMAQYEKHVKSYMSLAKETVHMMSYMSKDVAQPFMRPEMVDRVAAMLNYFLDKLAGPSCLNLSISKARQEKCLFDPKYLLTEITDAFVHFSSFKEFIRAVASDQRSFKPEVFERTVNILKKINMRSEQYVNEFQQFSIRALDEADSQMQMQQDLGDVPEEFQDPIMSTLMEDPVILPSTQTVIDRSTIERHLLNDPTDPFNRSHLTVDMLIPATEVKERIQKWIQSKQK</sequence>
<keyword evidence="11" id="KW-0007">Acetylation</keyword>
<dbReference type="GO" id="GO:0005634">
    <property type="term" value="C:nucleus"/>
    <property type="evidence" value="ECO:0007669"/>
    <property type="project" value="UniProtKB-SubCell"/>
</dbReference>
<evidence type="ECO:0000256" key="9">
    <source>
        <dbReference type="ARBA" id="ARBA00022679"/>
    </source>
</evidence>
<dbReference type="FunFam" id="3.30.40.10:FF:000060">
    <property type="entry name" value="ubiquitin conjugation factor E4 B"/>
    <property type="match status" value="1"/>
</dbReference>
<evidence type="ECO:0000259" key="18">
    <source>
        <dbReference type="PROSITE" id="PS51698"/>
    </source>
</evidence>
<proteinExistence type="inferred from homology"/>
<dbReference type="GO" id="GO:0000209">
    <property type="term" value="P:protein polyubiquitination"/>
    <property type="evidence" value="ECO:0007669"/>
    <property type="project" value="TreeGrafter"/>
</dbReference>
<dbReference type="Gene3D" id="3.30.40.10">
    <property type="entry name" value="Zinc/RING finger domain, C3HC4 (zinc finger)"/>
    <property type="match status" value="1"/>
</dbReference>
<evidence type="ECO:0000256" key="1">
    <source>
        <dbReference type="ARBA" id="ARBA00000900"/>
    </source>
</evidence>
<comment type="caution">
    <text evidence="19">The sequence shown here is derived from an EMBL/GenBank/DDBJ whole genome shotgun (WGS) entry which is preliminary data.</text>
</comment>
<comment type="pathway">
    <text evidence="4">Protein modification; protein ubiquitination.</text>
</comment>
<dbReference type="InterPro" id="IPR013083">
    <property type="entry name" value="Znf_RING/FYVE/PHD"/>
</dbReference>
<reference evidence="19 20" key="1">
    <citation type="submission" date="2024-03" db="EMBL/GenBank/DDBJ databases">
        <title>The Acrasis kona genome and developmental transcriptomes reveal deep origins of eukaryotic multicellular pathways.</title>
        <authorList>
            <person name="Sheikh S."/>
            <person name="Fu C.-J."/>
            <person name="Brown M.W."/>
            <person name="Baldauf S.L."/>
        </authorList>
    </citation>
    <scope>NUCLEOTIDE SEQUENCE [LARGE SCALE GENOMIC DNA]</scope>
    <source>
        <strain evidence="19 20">ATCC MYA-3509</strain>
    </source>
</reference>
<comment type="function">
    <text evidence="13">Ubiquitin-protein ligase that probably functions as an E3 ligase in conjunction with specific E1 and E2 ligases. May also function as an E4 ligase mediating the assembly of polyubiquitin chains on substrates ubiquitinated by another E3 ubiquitin ligase. May regulate myosin assembly in striated muscles together with STUB1 and VCP/p97 by targeting myosin chaperone UNC45B for proteasomal degradation.</text>
</comment>
<dbReference type="EMBL" id="JAOPGA020000019">
    <property type="protein sequence ID" value="KAL0476345.1"/>
    <property type="molecule type" value="Genomic_DNA"/>
</dbReference>
<accession>A0AAW2YGU3</accession>
<dbReference type="CDD" id="cd16658">
    <property type="entry name" value="RING-Ubox_UBE4B"/>
    <property type="match status" value="1"/>
</dbReference>
<dbReference type="Proteomes" id="UP001431209">
    <property type="component" value="Unassembled WGS sequence"/>
</dbReference>
<keyword evidence="9" id="KW-0808">Transferase</keyword>
<feature type="domain" description="U-box" evidence="18">
    <location>
        <begin position="183"/>
        <end position="256"/>
    </location>
</feature>
<dbReference type="AlphaFoldDB" id="A0AAW2YGU3"/>
<dbReference type="PANTHER" id="PTHR13931:SF2">
    <property type="entry name" value="UBIQUITIN CONJUGATION FACTOR E4 B"/>
    <property type="match status" value="1"/>
</dbReference>
<evidence type="ECO:0000256" key="5">
    <source>
        <dbReference type="ARBA" id="ARBA00007434"/>
    </source>
</evidence>
<dbReference type="PANTHER" id="PTHR13931">
    <property type="entry name" value="UBIQUITINATION FACTOR E4"/>
    <property type="match status" value="1"/>
</dbReference>
<evidence type="ECO:0000256" key="14">
    <source>
        <dbReference type="ARBA" id="ARBA00072779"/>
    </source>
</evidence>
<evidence type="ECO:0000313" key="19">
    <source>
        <dbReference type="EMBL" id="KAL0476345.1"/>
    </source>
</evidence>
<evidence type="ECO:0000256" key="7">
    <source>
        <dbReference type="ARBA" id="ARBA00022490"/>
    </source>
</evidence>
<comment type="subcellular location">
    <subcellularLocation>
        <location evidence="3">Cytoplasm</location>
    </subcellularLocation>
    <subcellularLocation>
        <location evidence="2">Nucleus</location>
    </subcellularLocation>
</comment>